<feature type="transmembrane region" description="Helical" evidence="2">
    <location>
        <begin position="456"/>
        <end position="479"/>
    </location>
</feature>
<dbReference type="GO" id="GO:0016020">
    <property type="term" value="C:membrane"/>
    <property type="evidence" value="ECO:0007669"/>
    <property type="project" value="TreeGrafter"/>
</dbReference>
<dbReference type="Proteomes" id="UP000077521">
    <property type="component" value="Unassembled WGS sequence"/>
</dbReference>
<reference evidence="3" key="2">
    <citation type="journal article" date="2019" name="IMA Fungus">
        <title>Genome sequencing and comparison of five Tilletia species to identify candidate genes for the detection of regulated species infecting wheat.</title>
        <authorList>
            <person name="Nguyen H.D.T."/>
            <person name="Sultana T."/>
            <person name="Kesanakurti P."/>
            <person name="Hambleton S."/>
        </authorList>
    </citation>
    <scope>NUCLEOTIDE SEQUENCE</scope>
    <source>
        <strain evidence="3">DAOMC 236416</strain>
    </source>
</reference>
<feature type="compositionally biased region" description="Polar residues" evidence="1">
    <location>
        <begin position="15"/>
        <end position="26"/>
    </location>
</feature>
<evidence type="ECO:0000313" key="4">
    <source>
        <dbReference type="Proteomes" id="UP000077521"/>
    </source>
</evidence>
<accession>A0A177TJ01</accession>
<feature type="transmembrane region" description="Helical" evidence="2">
    <location>
        <begin position="327"/>
        <end position="345"/>
    </location>
</feature>
<evidence type="ECO:0000256" key="2">
    <source>
        <dbReference type="SAM" id="Phobius"/>
    </source>
</evidence>
<dbReference type="AlphaFoldDB" id="A0A177TJ01"/>
<keyword evidence="2" id="KW-0812">Transmembrane</keyword>
<comment type="caution">
    <text evidence="3">The sequence shown here is derived from an EMBL/GenBank/DDBJ whole genome shotgun (WGS) entry which is preliminary data.</text>
</comment>
<feature type="transmembrane region" description="Helical" evidence="2">
    <location>
        <begin position="297"/>
        <end position="315"/>
    </location>
</feature>
<keyword evidence="2" id="KW-0472">Membrane</keyword>
<proteinExistence type="predicted"/>
<feature type="transmembrane region" description="Helical" evidence="2">
    <location>
        <begin position="400"/>
        <end position="420"/>
    </location>
</feature>
<dbReference type="Pfam" id="PF12051">
    <property type="entry name" value="DUF3533"/>
    <property type="match status" value="1"/>
</dbReference>
<dbReference type="InterPro" id="IPR053001">
    <property type="entry name" value="MNNG_permease-like"/>
</dbReference>
<dbReference type="InterPro" id="IPR022703">
    <property type="entry name" value="DUF3533"/>
</dbReference>
<feature type="transmembrane region" description="Helical" evidence="2">
    <location>
        <begin position="365"/>
        <end position="388"/>
    </location>
</feature>
<keyword evidence="2" id="KW-1133">Transmembrane helix</keyword>
<gene>
    <name evidence="3" type="ORF">A4X13_0g2513</name>
</gene>
<evidence type="ECO:0000256" key="1">
    <source>
        <dbReference type="SAM" id="MobiDB-lite"/>
    </source>
</evidence>
<feature type="region of interest" description="Disordered" evidence="1">
    <location>
        <begin position="490"/>
        <end position="530"/>
    </location>
</feature>
<dbReference type="EMBL" id="LWDF02000121">
    <property type="protein sequence ID" value="KAE8257204.1"/>
    <property type="molecule type" value="Genomic_DNA"/>
</dbReference>
<dbReference type="PANTHER" id="PTHR34814">
    <property type="entry name" value="NITROSOGUANIDINE RESISTANCE PROTEIN SNG1"/>
    <property type="match status" value="1"/>
</dbReference>
<protein>
    <submittedName>
        <fullName evidence="3">Uncharacterized protein</fullName>
    </submittedName>
</protein>
<dbReference type="PANTHER" id="PTHR34814:SF1">
    <property type="entry name" value="NITROSOGUANIDINE RESISTANCE PROTEIN SNG1"/>
    <property type="match status" value="1"/>
</dbReference>
<keyword evidence="4" id="KW-1185">Reference proteome</keyword>
<name>A0A177TJ01_9BASI</name>
<organism evidence="3 4">
    <name type="scientific">Tilletia indica</name>
    <dbReference type="NCBI Taxonomy" id="43049"/>
    <lineage>
        <taxon>Eukaryota</taxon>
        <taxon>Fungi</taxon>
        <taxon>Dikarya</taxon>
        <taxon>Basidiomycota</taxon>
        <taxon>Ustilaginomycotina</taxon>
        <taxon>Exobasidiomycetes</taxon>
        <taxon>Tilletiales</taxon>
        <taxon>Tilletiaceae</taxon>
        <taxon>Tilletia</taxon>
    </lineage>
</organism>
<feature type="region of interest" description="Disordered" evidence="1">
    <location>
        <begin position="1"/>
        <end position="72"/>
    </location>
</feature>
<evidence type="ECO:0000313" key="3">
    <source>
        <dbReference type="EMBL" id="KAE8257204.1"/>
    </source>
</evidence>
<feature type="transmembrane region" description="Helical" evidence="2">
    <location>
        <begin position="98"/>
        <end position="118"/>
    </location>
</feature>
<feature type="compositionally biased region" description="Basic and acidic residues" evidence="1">
    <location>
        <begin position="512"/>
        <end position="523"/>
    </location>
</feature>
<sequence>MSTQRPSQPSPNPFRFSNGSQNTVSTIERLHRGSMTSSQLQQPPIAASGKAHKLENNNSPAANNDDSDRESGRAKEYGFWAPELAALRKEYLIGIARLTAMVTILVWGVLGIYWGGLWTASSKVHNLTAYIINRDGPTGIIGNTTQNALLGSMHLKWQVIDPTLYPDAASIEQAIATDEKAWLAVEVTQDVSSRLSTARTNGDASWNSQDTVIMYYSEARANTVIPGMVVSPTLKVLESAFANMTVTLAQQYLRSAMTNTTALEAVERAPQTLVTPVIVTAQNLRAWDQTVATAPTFVGLIYVVILALNVTLGNFGMRQAIQGKLKLSSMIAMRIIIPVIVYLFLSFQYAMLNLPFKLHFDGWKLGFGAGFLTFVAATWCGMTVLGLIIECVLAIVGSAFIGFFLILLIIANVVTVVYPIPMMPAFFRYGYAMPFYHLKNIYVHIVYNTSKHILVLYHFGILFAWIAMLLATFPLWIVLERRRGIEAQEKAAEEAANNSEQPNDFSAPPSRQYDREQGDEKVQHTSVGQP</sequence>
<reference evidence="3" key="1">
    <citation type="submission" date="2016-04" db="EMBL/GenBank/DDBJ databases">
        <authorList>
            <person name="Nguyen H.D."/>
            <person name="Samba Siva P."/>
            <person name="Cullis J."/>
            <person name="Levesque C.A."/>
            <person name="Hambleton S."/>
        </authorList>
    </citation>
    <scope>NUCLEOTIDE SEQUENCE</scope>
    <source>
        <strain evidence="3">DAOMC 236416</strain>
    </source>
</reference>